<reference evidence="2" key="1">
    <citation type="submission" date="2015-07" db="EMBL/GenBank/DDBJ databases">
        <authorList>
            <person name="Rodrigo-Torres Lidia"/>
            <person name="Arahal R.David."/>
        </authorList>
    </citation>
    <scope>NUCLEOTIDE SEQUENCE [LARGE SCALE GENOMIC DNA]</scope>
    <source>
        <strain evidence="2">CECT 4801</strain>
    </source>
</reference>
<dbReference type="Gene3D" id="2.130.10.10">
    <property type="entry name" value="YVTN repeat-like/Quinoprotein amine dehydrogenase"/>
    <property type="match status" value="1"/>
</dbReference>
<evidence type="ECO:0000313" key="1">
    <source>
        <dbReference type="EMBL" id="CTQ47595.1"/>
    </source>
</evidence>
<dbReference type="AlphaFoldDB" id="A0A0M6YBX4"/>
<evidence type="ECO:0008006" key="3">
    <source>
        <dbReference type="Google" id="ProtNLM"/>
    </source>
</evidence>
<proteinExistence type="predicted"/>
<name>A0A0M6YBX4_9HYPH</name>
<protein>
    <recommendedName>
        <fullName evidence="3">WD40 repeat domain-containing protein</fullName>
    </recommendedName>
</protein>
<evidence type="ECO:0000313" key="2">
    <source>
        <dbReference type="Proteomes" id="UP000048926"/>
    </source>
</evidence>
<gene>
    <name evidence="1" type="ORF">LAL4801_06057</name>
</gene>
<organism evidence="1 2">
    <name type="scientific">Roseibium aggregatum</name>
    <dbReference type="NCBI Taxonomy" id="187304"/>
    <lineage>
        <taxon>Bacteria</taxon>
        <taxon>Pseudomonadati</taxon>
        <taxon>Pseudomonadota</taxon>
        <taxon>Alphaproteobacteria</taxon>
        <taxon>Hyphomicrobiales</taxon>
        <taxon>Stappiaceae</taxon>
        <taxon>Roseibium</taxon>
    </lineage>
</organism>
<accession>A0A0M6YBX4</accession>
<dbReference type="InterPro" id="IPR015943">
    <property type="entry name" value="WD40/YVTN_repeat-like_dom_sf"/>
</dbReference>
<keyword evidence="2" id="KW-1185">Reference proteome</keyword>
<dbReference type="SUPFAM" id="SSF63829">
    <property type="entry name" value="Calcium-dependent phosphotriesterase"/>
    <property type="match status" value="1"/>
</dbReference>
<dbReference type="Proteomes" id="UP000048926">
    <property type="component" value="Unassembled WGS sequence"/>
</dbReference>
<dbReference type="OrthoDB" id="7858499at2"/>
<sequence>MQRQIALAVLGGRILPALLLCFVFLGIFSLEGGNAVASELDPLVTQAMAHEVLERLAAGDRNSAIKRALSVIPDQIDNSFIDKHRELWFALWRAVAAKVVFVDSRQRVLASISPDGSRMMVVRGESSAKEASGDFSESLPVMLFDTATGAMVMEAVPPEIADRPQTLRAFAPHFSPDSRYAALDLVPSQSVLVLDAQTGKRLREISLTSATGFIGNLGFSPDSRLLAVDTLDALIAIDVVTGEEQFRWEKKSPSVGLSGTQYTAELHEALGWSPDGRFLIGEVKDFVTTSILAVDESGAKPFLDGIGIYVQMVLTHPQNDVAVFLGLEKTLITDAQGNLLAELPGRNFLDVPHFTREGQALSFPHLFGTMNISSLSVEVTDLKGKKLEPIAADYGPFGNFVIGSEGAITGFAGPNTPVTYDGAHVPIGKELIEIALQEIGTGIGAPAVQMPKQEIEILKSREFARAAREKLRAGDSAGALALALKGLPDNPSPADFERYSEASLMLYRASAARTTQVDASGWGTYVVSPEGRNAAVVMLASGNFAVLAAHFTFGKDVRIVGLTHPTVDPRDFDRGSFFSPDGSLLLMRPKPGDRLSLFDGRDGVFLKDLFVPDPVISKVLDMSTYVAGFSPDGQTVAAQNGDRLILFDVGSGAASAQFPLPPNSDGSYMIAGWGKDSELYFTSSSHTIVGHVLVFKNGTFSKSFSPATDTGSPLTIGSDLRISSDTSNMLFTDQQKGLLFRPDGSLSGSFHSLIPGIFVRNGNAIAVFDWSADVGKELAILDFDGRKLTPTANDFALADSVLYDDSGQPVGWGLGGHVRDWSGDGIAQGLSLYLKVWNQLTELEQTAIRADRVSKR</sequence>
<dbReference type="EMBL" id="CXST01000010">
    <property type="protein sequence ID" value="CTQ47595.1"/>
    <property type="molecule type" value="Genomic_DNA"/>
</dbReference>
<dbReference type="RefSeq" id="WP_055661612.1">
    <property type="nucleotide sequence ID" value="NZ_CXST01000010.1"/>
</dbReference>
<dbReference type="SUPFAM" id="SSF50993">
    <property type="entry name" value="Peptidase/esterase 'gauge' domain"/>
    <property type="match status" value="1"/>
</dbReference>